<dbReference type="SFLD" id="SFLDF00299">
    <property type="entry name" value="anaerobic_ribonucleoside-triph"/>
    <property type="match status" value="1"/>
</dbReference>
<evidence type="ECO:0000256" key="10">
    <source>
        <dbReference type="ARBA" id="ARBA00023014"/>
    </source>
</evidence>
<dbReference type="GO" id="GO:0016491">
    <property type="term" value="F:oxidoreductase activity"/>
    <property type="evidence" value="ECO:0007669"/>
    <property type="project" value="UniProtKB-KW"/>
</dbReference>
<evidence type="ECO:0000256" key="7">
    <source>
        <dbReference type="ARBA" id="ARBA00022723"/>
    </source>
</evidence>
<dbReference type="InterPro" id="IPR013785">
    <property type="entry name" value="Aldolase_TIM"/>
</dbReference>
<keyword evidence="5" id="KW-0004">4Fe-4S</keyword>
<evidence type="ECO:0000256" key="11">
    <source>
        <dbReference type="ARBA" id="ARBA00047365"/>
    </source>
</evidence>
<dbReference type="InterPro" id="IPR012837">
    <property type="entry name" value="NrdG"/>
</dbReference>
<evidence type="ECO:0000256" key="4">
    <source>
        <dbReference type="ARBA" id="ARBA00014281"/>
    </source>
</evidence>
<evidence type="ECO:0000313" key="13">
    <source>
        <dbReference type="EMBL" id="MEL0630238.1"/>
    </source>
</evidence>
<comment type="cofactor">
    <cofactor evidence="1">
        <name>[4Fe-4S] cluster</name>
        <dbReference type="ChEBI" id="CHEBI:49883"/>
    </cofactor>
</comment>
<dbReference type="EMBL" id="JBAKAZ010000046">
    <property type="protein sequence ID" value="MEL0630238.1"/>
    <property type="molecule type" value="Genomic_DNA"/>
</dbReference>
<keyword evidence="10" id="KW-0411">Iron-sulfur</keyword>
<dbReference type="Gene3D" id="3.20.20.70">
    <property type="entry name" value="Aldolase class I"/>
    <property type="match status" value="1"/>
</dbReference>
<evidence type="ECO:0000256" key="8">
    <source>
        <dbReference type="ARBA" id="ARBA00023002"/>
    </source>
</evidence>
<evidence type="ECO:0000256" key="1">
    <source>
        <dbReference type="ARBA" id="ARBA00001966"/>
    </source>
</evidence>
<dbReference type="NCBIfam" id="NF008335">
    <property type="entry name" value="PRK11121.1"/>
    <property type="match status" value="1"/>
</dbReference>
<dbReference type="SFLD" id="SFLDG01066">
    <property type="entry name" value="organic_radical-activating_enz"/>
    <property type="match status" value="1"/>
</dbReference>
<evidence type="ECO:0000256" key="12">
    <source>
        <dbReference type="PIRNR" id="PIRNR000368"/>
    </source>
</evidence>
<keyword evidence="14" id="KW-1185">Reference proteome</keyword>
<dbReference type="InterPro" id="IPR034457">
    <property type="entry name" value="Organic_radical-activating"/>
</dbReference>
<sequence>MYYSNYYPIDVLNGEGTRCTLFVSGCIHQCKGCYNQSTWSVTAGSPFTDAVADQIIEDLQDPRVKKQGLSLTGGDPLHPNNINTVLRLIKRVKKECVGKDIWLWSGYTLNELNTEQQRIIDLVDVFIDGKFELNHADLNLKWRGSKNQVIYHFK</sequence>
<protein>
    <recommendedName>
        <fullName evidence="4 12">Anaerobic ribonucleoside-triphosphate reductase-activating protein</fullName>
        <ecNumber evidence="12">1.97.1.-</ecNumber>
    </recommendedName>
</protein>
<keyword evidence="9" id="KW-0408">Iron</keyword>
<dbReference type="PROSITE" id="PS01087">
    <property type="entry name" value="RADICAL_ACTIVATING"/>
    <property type="match status" value="1"/>
</dbReference>
<dbReference type="Proteomes" id="UP001369082">
    <property type="component" value="Unassembled WGS sequence"/>
</dbReference>
<dbReference type="PANTHER" id="PTHR30352">
    <property type="entry name" value="PYRUVATE FORMATE-LYASE-ACTIVATING ENZYME"/>
    <property type="match status" value="1"/>
</dbReference>
<comment type="catalytic activity">
    <reaction evidence="11">
        <text>glycyl-[protein] + reduced [flavodoxin] + S-adenosyl-L-methionine = glycin-2-yl radical-[protein] + semiquinone [flavodoxin] + 5'-deoxyadenosine + L-methionine + H(+)</text>
        <dbReference type="Rhea" id="RHEA:61976"/>
        <dbReference type="Rhea" id="RHEA-COMP:10622"/>
        <dbReference type="Rhea" id="RHEA-COMP:14480"/>
        <dbReference type="Rhea" id="RHEA-COMP:15993"/>
        <dbReference type="Rhea" id="RHEA-COMP:15994"/>
        <dbReference type="ChEBI" id="CHEBI:15378"/>
        <dbReference type="ChEBI" id="CHEBI:17319"/>
        <dbReference type="ChEBI" id="CHEBI:29947"/>
        <dbReference type="ChEBI" id="CHEBI:32722"/>
        <dbReference type="ChEBI" id="CHEBI:57618"/>
        <dbReference type="ChEBI" id="CHEBI:57844"/>
        <dbReference type="ChEBI" id="CHEBI:59789"/>
        <dbReference type="ChEBI" id="CHEBI:140311"/>
    </reaction>
</comment>
<comment type="similarity">
    <text evidence="3 12">Belongs to the organic radical-activating enzymes family.</text>
</comment>
<dbReference type="SFLD" id="SFLDG01063">
    <property type="entry name" value="activating_enzymes__group_1"/>
    <property type="match status" value="1"/>
</dbReference>
<dbReference type="PIRSF" id="PIRSF000368">
    <property type="entry name" value="NrdG"/>
    <property type="match status" value="1"/>
</dbReference>
<accession>A0ABU9GSD0</accession>
<dbReference type="NCBIfam" id="TIGR02491">
    <property type="entry name" value="NrdG"/>
    <property type="match status" value="1"/>
</dbReference>
<reference evidence="13 14" key="1">
    <citation type="submission" date="2024-02" db="EMBL/GenBank/DDBJ databases">
        <title>Bacteria isolated from the canopy kelp, Nereocystis luetkeana.</title>
        <authorList>
            <person name="Pfister C.A."/>
            <person name="Younker I.T."/>
            <person name="Light S.H."/>
        </authorList>
    </citation>
    <scope>NUCLEOTIDE SEQUENCE [LARGE SCALE GENOMIC DNA]</scope>
    <source>
        <strain evidence="13 14">TI.1.05</strain>
    </source>
</reference>
<evidence type="ECO:0000256" key="3">
    <source>
        <dbReference type="ARBA" id="ARBA00009777"/>
    </source>
</evidence>
<dbReference type="SUPFAM" id="SSF102114">
    <property type="entry name" value="Radical SAM enzymes"/>
    <property type="match status" value="1"/>
</dbReference>
<dbReference type="Pfam" id="PF13353">
    <property type="entry name" value="Fer4_12"/>
    <property type="match status" value="1"/>
</dbReference>
<gene>
    <name evidence="13" type="primary">nrdG</name>
    <name evidence="13" type="ORF">V6256_11535</name>
</gene>
<dbReference type="InterPro" id="IPR058240">
    <property type="entry name" value="rSAM_sf"/>
</dbReference>
<comment type="function">
    <text evidence="2 12">Activation of anaerobic ribonucleoside-triphosphate reductase under anaerobic conditions by generation of an organic free radical, using S-adenosylmethionine and reduced flavodoxin as cosubstrates to produce 5'-deoxy-adenosine.</text>
</comment>
<dbReference type="PANTHER" id="PTHR30352:SF2">
    <property type="entry name" value="ANAEROBIC RIBONUCLEOSIDE-TRIPHOSPHATE REDUCTASE-ACTIVATING PROTEIN"/>
    <property type="match status" value="1"/>
</dbReference>
<comment type="caution">
    <text evidence="13">The sequence shown here is derived from an EMBL/GenBank/DDBJ whole genome shotgun (WGS) entry which is preliminary data.</text>
</comment>
<evidence type="ECO:0000313" key="14">
    <source>
        <dbReference type="Proteomes" id="UP001369082"/>
    </source>
</evidence>
<dbReference type="InterPro" id="IPR007197">
    <property type="entry name" value="rSAM"/>
</dbReference>
<dbReference type="SFLD" id="SFLDS00029">
    <property type="entry name" value="Radical_SAM"/>
    <property type="match status" value="1"/>
</dbReference>
<organism evidence="13 14">
    <name type="scientific">Psychromonas aquatilis</name>
    <dbReference type="NCBI Taxonomy" id="2005072"/>
    <lineage>
        <taxon>Bacteria</taxon>
        <taxon>Pseudomonadati</taxon>
        <taxon>Pseudomonadota</taxon>
        <taxon>Gammaproteobacteria</taxon>
        <taxon>Alteromonadales</taxon>
        <taxon>Psychromonadaceae</taxon>
        <taxon>Psychromonas</taxon>
    </lineage>
</organism>
<dbReference type="CDD" id="cd01335">
    <property type="entry name" value="Radical_SAM"/>
    <property type="match status" value="1"/>
</dbReference>
<dbReference type="EC" id="1.97.1.-" evidence="12"/>
<keyword evidence="6" id="KW-0949">S-adenosyl-L-methionine</keyword>
<evidence type="ECO:0000256" key="9">
    <source>
        <dbReference type="ARBA" id="ARBA00023004"/>
    </source>
</evidence>
<evidence type="ECO:0000256" key="6">
    <source>
        <dbReference type="ARBA" id="ARBA00022691"/>
    </source>
</evidence>
<proteinExistence type="inferred from homology"/>
<dbReference type="RefSeq" id="WP_341598364.1">
    <property type="nucleotide sequence ID" value="NZ_JBAKAZ010000046.1"/>
</dbReference>
<dbReference type="InterPro" id="IPR001989">
    <property type="entry name" value="Radical_activat_CS"/>
</dbReference>
<name>A0ABU9GSD0_9GAMM</name>
<keyword evidence="7" id="KW-0479">Metal-binding</keyword>
<evidence type="ECO:0000256" key="2">
    <source>
        <dbReference type="ARBA" id="ARBA00003852"/>
    </source>
</evidence>
<keyword evidence="8 12" id="KW-0560">Oxidoreductase</keyword>
<evidence type="ECO:0000256" key="5">
    <source>
        <dbReference type="ARBA" id="ARBA00022485"/>
    </source>
</evidence>